<comment type="caution">
    <text evidence="2">The sequence shown here is derived from an EMBL/GenBank/DDBJ whole genome shotgun (WGS) entry which is preliminary data.</text>
</comment>
<keyword evidence="1" id="KW-0175">Coiled coil</keyword>
<evidence type="ECO:0000256" key="1">
    <source>
        <dbReference type="SAM" id="Coils"/>
    </source>
</evidence>
<protein>
    <submittedName>
        <fullName evidence="2">Uncharacterized protein</fullName>
    </submittedName>
</protein>
<accession>X1UWI6</accession>
<reference evidence="2" key="1">
    <citation type="journal article" date="2014" name="Front. Microbiol.">
        <title>High frequency of phylogenetically diverse reductive dehalogenase-homologous genes in deep subseafloor sedimentary metagenomes.</title>
        <authorList>
            <person name="Kawai M."/>
            <person name="Futagami T."/>
            <person name="Toyoda A."/>
            <person name="Takaki Y."/>
            <person name="Nishi S."/>
            <person name="Hori S."/>
            <person name="Arai W."/>
            <person name="Tsubouchi T."/>
            <person name="Morono Y."/>
            <person name="Uchiyama I."/>
            <person name="Ito T."/>
            <person name="Fujiyama A."/>
            <person name="Inagaki F."/>
            <person name="Takami H."/>
        </authorList>
    </citation>
    <scope>NUCLEOTIDE SEQUENCE</scope>
    <source>
        <strain evidence="2">Expedition CK06-06</strain>
    </source>
</reference>
<organism evidence="2">
    <name type="scientific">marine sediment metagenome</name>
    <dbReference type="NCBI Taxonomy" id="412755"/>
    <lineage>
        <taxon>unclassified sequences</taxon>
        <taxon>metagenomes</taxon>
        <taxon>ecological metagenomes</taxon>
    </lineage>
</organism>
<feature type="non-terminal residue" evidence="2">
    <location>
        <position position="1"/>
    </location>
</feature>
<gene>
    <name evidence="2" type="ORF">S12H4_62824</name>
</gene>
<evidence type="ECO:0000313" key="2">
    <source>
        <dbReference type="EMBL" id="GAJ21829.1"/>
    </source>
</evidence>
<dbReference type="AlphaFoldDB" id="X1UWI6"/>
<sequence>KYYMSPKQNQFRIKDFIYITNPEKTTNLSEDTKQNVLDSILKKKERLRLRIADYTARKKAATAEAI</sequence>
<feature type="coiled-coil region" evidence="1">
    <location>
        <begin position="37"/>
        <end position="64"/>
    </location>
</feature>
<feature type="non-terminal residue" evidence="2">
    <location>
        <position position="66"/>
    </location>
</feature>
<name>X1UWI6_9ZZZZ</name>
<dbReference type="EMBL" id="BARW01042357">
    <property type="protein sequence ID" value="GAJ21829.1"/>
    <property type="molecule type" value="Genomic_DNA"/>
</dbReference>
<proteinExistence type="predicted"/>